<organism evidence="9 10">
    <name type="scientific">Kribbella karoonensis</name>
    <dbReference type="NCBI Taxonomy" id="324851"/>
    <lineage>
        <taxon>Bacteria</taxon>
        <taxon>Bacillati</taxon>
        <taxon>Actinomycetota</taxon>
        <taxon>Actinomycetes</taxon>
        <taxon>Propionibacteriales</taxon>
        <taxon>Kribbellaceae</taxon>
        <taxon>Kribbella</taxon>
    </lineage>
</organism>
<keyword evidence="3 7" id="KW-0547">Nucleotide-binding</keyword>
<dbReference type="CDD" id="cd05150">
    <property type="entry name" value="APH"/>
    <property type="match status" value="1"/>
</dbReference>
<dbReference type="InterPro" id="IPR024165">
    <property type="entry name" value="Kan/Strep_kinase"/>
</dbReference>
<evidence type="ECO:0000256" key="3">
    <source>
        <dbReference type="ARBA" id="ARBA00022741"/>
    </source>
</evidence>
<reference evidence="10" key="1">
    <citation type="journal article" date="2019" name="Int. J. Syst. Evol. Microbiol.">
        <title>The Global Catalogue of Microorganisms (GCM) 10K type strain sequencing project: providing services to taxonomists for standard genome sequencing and annotation.</title>
        <authorList>
            <consortium name="The Broad Institute Genomics Platform"/>
            <consortium name="The Broad Institute Genome Sequencing Center for Infectious Disease"/>
            <person name="Wu L."/>
            <person name="Ma J."/>
        </authorList>
    </citation>
    <scope>NUCLEOTIDE SEQUENCE [LARGE SCALE GENOMIC DNA]</scope>
    <source>
        <strain evidence="10">JCM 14304</strain>
    </source>
</reference>
<dbReference type="InterPro" id="IPR051678">
    <property type="entry name" value="AGP_Transferase"/>
</dbReference>
<evidence type="ECO:0000313" key="10">
    <source>
        <dbReference type="Proteomes" id="UP001500190"/>
    </source>
</evidence>
<keyword evidence="10" id="KW-1185">Reference proteome</keyword>
<dbReference type="InterPro" id="IPR002575">
    <property type="entry name" value="Aminoglycoside_PTrfase"/>
</dbReference>
<comment type="similarity">
    <text evidence="1 7">Belongs to the aminoglycoside phosphotransferase family.</text>
</comment>
<dbReference type="InterPro" id="IPR011009">
    <property type="entry name" value="Kinase-like_dom_sf"/>
</dbReference>
<keyword evidence="5 7" id="KW-0067">ATP-binding</keyword>
<proteinExistence type="inferred from homology"/>
<dbReference type="RefSeq" id="WP_344199752.1">
    <property type="nucleotide sequence ID" value="NZ_BAAAND010000012.1"/>
</dbReference>
<dbReference type="EMBL" id="BAAAND010000012">
    <property type="protein sequence ID" value="GAA1610622.1"/>
    <property type="molecule type" value="Genomic_DNA"/>
</dbReference>
<dbReference type="PANTHER" id="PTHR21310">
    <property type="entry name" value="AMINOGLYCOSIDE PHOSPHOTRANSFERASE-RELATED-RELATED"/>
    <property type="match status" value="1"/>
</dbReference>
<dbReference type="Gene3D" id="3.90.1200.10">
    <property type="match status" value="1"/>
</dbReference>
<evidence type="ECO:0000256" key="5">
    <source>
        <dbReference type="ARBA" id="ARBA00022840"/>
    </source>
</evidence>
<sequence>MRKPPGDGWSLVDVGESDTTVYRRGDVYAKCCAPSGVAELAAERDRIRWLSATGLPGATVLDWIESTSEGACLLTSAVPGVRGDVLPTAAHERAMGGLGRVLRELHSLEDCPFERPLAEVIASAADVVRRGAVNPQFLTDEWRKVPPEELLVEVVAESTYVESVLEPVVCHGDACLPNVFFDPETLEVTGLIDLGRLGLADRYSDLALTTIQLHDEWSADPQPFLDAYGVPEPDSRRLHFFRLLDPLTWG</sequence>
<name>A0ABP4QMB1_9ACTN</name>
<protein>
    <submittedName>
        <fullName evidence="9">APH(3'') family aminoglycoside O-phosphotransferase</fullName>
    </submittedName>
</protein>
<dbReference type="Pfam" id="PF01636">
    <property type="entry name" value="APH"/>
    <property type="match status" value="1"/>
</dbReference>
<evidence type="ECO:0000259" key="8">
    <source>
        <dbReference type="Pfam" id="PF01636"/>
    </source>
</evidence>
<gene>
    <name evidence="9" type="ORF">GCM10009742_71620</name>
</gene>
<dbReference type="Gene3D" id="3.30.200.20">
    <property type="entry name" value="Phosphorylase Kinase, domain 1"/>
    <property type="match status" value="1"/>
</dbReference>
<evidence type="ECO:0000256" key="2">
    <source>
        <dbReference type="ARBA" id="ARBA00022679"/>
    </source>
</evidence>
<dbReference type="Proteomes" id="UP001500190">
    <property type="component" value="Unassembled WGS sequence"/>
</dbReference>
<evidence type="ECO:0000256" key="7">
    <source>
        <dbReference type="PIRNR" id="PIRNR000706"/>
    </source>
</evidence>
<keyword evidence="2 7" id="KW-0808">Transferase</keyword>
<dbReference type="PIRSF" id="PIRSF000706">
    <property type="entry name" value="Kanamycin_kin"/>
    <property type="match status" value="1"/>
</dbReference>
<dbReference type="PANTHER" id="PTHR21310:SF41">
    <property type="entry name" value="3'-PHOSPHOTRANSFERASE, PUTATIVE-RELATED"/>
    <property type="match status" value="1"/>
</dbReference>
<evidence type="ECO:0000256" key="1">
    <source>
        <dbReference type="ARBA" id="ARBA00006219"/>
    </source>
</evidence>
<feature type="domain" description="Aminoglycoside phosphotransferase" evidence="8">
    <location>
        <begin position="12"/>
        <end position="237"/>
    </location>
</feature>
<accession>A0ABP4QMB1</accession>
<comment type="caution">
    <text evidence="9">The sequence shown here is derived from an EMBL/GenBank/DDBJ whole genome shotgun (WGS) entry which is preliminary data.</text>
</comment>
<keyword evidence="4 7" id="KW-0418">Kinase</keyword>
<evidence type="ECO:0000313" key="9">
    <source>
        <dbReference type="EMBL" id="GAA1610622.1"/>
    </source>
</evidence>
<evidence type="ECO:0000256" key="4">
    <source>
        <dbReference type="ARBA" id="ARBA00022777"/>
    </source>
</evidence>
<evidence type="ECO:0000256" key="6">
    <source>
        <dbReference type="ARBA" id="ARBA00023251"/>
    </source>
</evidence>
<keyword evidence="6 7" id="KW-0046">Antibiotic resistance</keyword>
<dbReference type="SUPFAM" id="SSF56112">
    <property type="entry name" value="Protein kinase-like (PK-like)"/>
    <property type="match status" value="1"/>
</dbReference>